<dbReference type="EMBL" id="CP034206">
    <property type="protein sequence ID" value="QBZ57899.1"/>
    <property type="molecule type" value="Genomic_DNA"/>
</dbReference>
<proteinExistence type="predicted"/>
<evidence type="ECO:0000256" key="1">
    <source>
        <dbReference type="SAM" id="SignalP"/>
    </source>
</evidence>
<protein>
    <recommendedName>
        <fullName evidence="2">MAX effector domain-containing protein</fullName>
    </recommendedName>
</protein>
<keyword evidence="1" id="KW-0732">Signal</keyword>
<evidence type="ECO:0000313" key="4">
    <source>
        <dbReference type="Proteomes" id="UP000294847"/>
    </source>
</evidence>
<dbReference type="InterPro" id="IPR057100">
    <property type="entry name" value="MAX_effector"/>
</dbReference>
<dbReference type="Proteomes" id="UP000294847">
    <property type="component" value="Chromosome 3"/>
</dbReference>
<evidence type="ECO:0000259" key="2">
    <source>
        <dbReference type="Pfam" id="PF23364"/>
    </source>
</evidence>
<organism evidence="3 4">
    <name type="scientific">Pyricularia oryzae</name>
    <name type="common">Rice blast fungus</name>
    <name type="synonym">Magnaporthe oryzae</name>
    <dbReference type="NCBI Taxonomy" id="318829"/>
    <lineage>
        <taxon>Eukaryota</taxon>
        <taxon>Fungi</taxon>
        <taxon>Dikarya</taxon>
        <taxon>Ascomycota</taxon>
        <taxon>Pezizomycotina</taxon>
        <taxon>Sordariomycetes</taxon>
        <taxon>Sordariomycetidae</taxon>
        <taxon>Magnaporthales</taxon>
        <taxon>Pyriculariaceae</taxon>
        <taxon>Pyricularia</taxon>
    </lineage>
</organism>
<reference evidence="3 4" key="1">
    <citation type="journal article" date="2019" name="Mol. Biol. Evol.">
        <title>Blast fungal genomes show frequent chromosomal changes, gene gains and losses, and effector gene turnover.</title>
        <authorList>
            <person name="Gomez Luciano L.B."/>
            <person name="Jason Tsai I."/>
            <person name="Chuma I."/>
            <person name="Tosa Y."/>
            <person name="Chen Y.H."/>
            <person name="Li J.Y."/>
            <person name="Li M.Y."/>
            <person name="Jade Lu M.Y."/>
            <person name="Nakayashiki H."/>
            <person name="Li W.H."/>
        </authorList>
    </citation>
    <scope>NUCLEOTIDE SEQUENCE [LARGE SCALE GENOMIC DNA]</scope>
    <source>
        <strain evidence="3">MZ5-1-6</strain>
    </source>
</reference>
<gene>
    <name evidence="3" type="ORF">PoMZ_02836</name>
</gene>
<evidence type="ECO:0000313" key="3">
    <source>
        <dbReference type="EMBL" id="QBZ57899.1"/>
    </source>
</evidence>
<feature type="signal peptide" evidence="1">
    <location>
        <begin position="1"/>
        <end position="21"/>
    </location>
</feature>
<feature type="chain" id="PRO_5020376571" description="MAX effector domain-containing protein" evidence="1">
    <location>
        <begin position="22"/>
        <end position="77"/>
    </location>
</feature>
<name>A0A4P7N5R6_PYROR</name>
<accession>A0A4P7N5R6</accession>
<dbReference type="AlphaFoldDB" id="A0A4P7N5R6"/>
<dbReference type="Pfam" id="PF23364">
    <property type="entry name" value="MAX_effector"/>
    <property type="match status" value="1"/>
</dbReference>
<sequence>MYSKTFAILAFAVAYLPTAFAADCTIGCKYLENGKWVHVSKTANIGDTLYIMGHSTKIGRGCKPETTSWSDAEIYSW</sequence>
<feature type="domain" description="MAX effector" evidence="2">
    <location>
        <begin position="17"/>
        <end position="77"/>
    </location>
</feature>